<evidence type="ECO:0000256" key="2">
    <source>
        <dbReference type="ARBA" id="ARBA00001946"/>
    </source>
</evidence>
<dbReference type="InterPro" id="IPR012337">
    <property type="entry name" value="RNaseH-like_sf"/>
</dbReference>
<evidence type="ECO:0000256" key="13">
    <source>
        <dbReference type="ARBA" id="ARBA00023211"/>
    </source>
</evidence>
<dbReference type="GO" id="GO:0004523">
    <property type="term" value="F:RNA-DNA hybrid ribonuclease activity"/>
    <property type="evidence" value="ECO:0007669"/>
    <property type="project" value="UniProtKB-UniRule"/>
</dbReference>
<keyword evidence="13 14" id="KW-0464">Manganese</keyword>
<evidence type="ECO:0000256" key="11">
    <source>
        <dbReference type="ARBA" id="ARBA00022759"/>
    </source>
</evidence>
<evidence type="ECO:0000256" key="15">
    <source>
        <dbReference type="PROSITE-ProRule" id="PRU01319"/>
    </source>
</evidence>
<keyword evidence="12 14" id="KW-0378">Hydrolase</keyword>
<feature type="binding site" evidence="14 15">
    <location>
        <position position="40"/>
    </location>
    <ligand>
        <name>a divalent metal cation</name>
        <dbReference type="ChEBI" id="CHEBI:60240"/>
    </ligand>
</feature>
<dbReference type="GO" id="GO:0006298">
    <property type="term" value="P:mismatch repair"/>
    <property type="evidence" value="ECO:0007669"/>
    <property type="project" value="TreeGrafter"/>
</dbReference>
<evidence type="ECO:0000256" key="6">
    <source>
        <dbReference type="ARBA" id="ARBA00012180"/>
    </source>
</evidence>
<evidence type="ECO:0000256" key="9">
    <source>
        <dbReference type="ARBA" id="ARBA00022722"/>
    </source>
</evidence>
<dbReference type="AlphaFoldDB" id="A0A5C8ZG09"/>
<feature type="region of interest" description="Disordered" evidence="17">
    <location>
        <begin position="249"/>
        <end position="274"/>
    </location>
</feature>
<dbReference type="HAMAP" id="MF_00052_B">
    <property type="entry name" value="RNase_HII_B"/>
    <property type="match status" value="1"/>
</dbReference>
<organism evidence="19 20">
    <name type="scientific">Quadrisphaera setariae</name>
    <dbReference type="NCBI Taxonomy" id="2593304"/>
    <lineage>
        <taxon>Bacteria</taxon>
        <taxon>Bacillati</taxon>
        <taxon>Actinomycetota</taxon>
        <taxon>Actinomycetes</taxon>
        <taxon>Kineosporiales</taxon>
        <taxon>Kineosporiaceae</taxon>
        <taxon>Quadrisphaera</taxon>
    </lineage>
</organism>
<dbReference type="OrthoDB" id="9803420at2"/>
<proteinExistence type="inferred from homology"/>
<feature type="domain" description="RNase H type-2" evidence="18">
    <location>
        <begin position="33"/>
        <end position="243"/>
    </location>
</feature>
<dbReference type="InterPro" id="IPR022898">
    <property type="entry name" value="RNase_HII"/>
</dbReference>
<keyword evidence="11 14" id="KW-0255">Endonuclease</keyword>
<keyword evidence="20" id="KW-1185">Reference proteome</keyword>
<dbReference type="PANTHER" id="PTHR10954">
    <property type="entry name" value="RIBONUCLEASE H2 SUBUNIT A"/>
    <property type="match status" value="1"/>
</dbReference>
<sequence>MAERATARAVQRRPRSAAPTLRRERELLRSGHALVAGVDEVGRGALAGPVTVGVVVVELSTRSAPVGLRDSKLLSPAAREALVPALRRWAPSCAVGHASAAEVDALGILRALRLAGTRALHQLPGLPAAALLDGDYDWLNRPHPPPQASCAPLAAPVDVVTQVKGDLRCAAVAAASVLAKVERDALMTALDAEHPGYGWAGNKGYSAPDHLTALRELGPCDQHRRSWRLPGVTTAGRAALAEQLDLLGALEPPTEAPARDQLRGSDEALSARGA</sequence>
<evidence type="ECO:0000313" key="19">
    <source>
        <dbReference type="EMBL" id="TXR55856.1"/>
    </source>
</evidence>
<evidence type="ECO:0000256" key="5">
    <source>
        <dbReference type="ARBA" id="ARBA00007383"/>
    </source>
</evidence>
<feature type="binding site" evidence="14 15">
    <location>
        <position position="39"/>
    </location>
    <ligand>
        <name>a divalent metal cation</name>
        <dbReference type="ChEBI" id="CHEBI:60240"/>
    </ligand>
</feature>
<evidence type="ECO:0000259" key="18">
    <source>
        <dbReference type="PROSITE" id="PS51975"/>
    </source>
</evidence>
<dbReference type="InterPro" id="IPR001352">
    <property type="entry name" value="RNase_HII/HIII"/>
</dbReference>
<keyword evidence="8 14" id="KW-0963">Cytoplasm</keyword>
<dbReference type="Proteomes" id="UP000321234">
    <property type="component" value="Unassembled WGS sequence"/>
</dbReference>
<dbReference type="GO" id="GO:0043137">
    <property type="term" value="P:DNA replication, removal of RNA primer"/>
    <property type="evidence" value="ECO:0007669"/>
    <property type="project" value="TreeGrafter"/>
</dbReference>
<dbReference type="Gene3D" id="3.30.420.10">
    <property type="entry name" value="Ribonuclease H-like superfamily/Ribonuclease H"/>
    <property type="match status" value="1"/>
</dbReference>
<evidence type="ECO:0000256" key="14">
    <source>
        <dbReference type="HAMAP-Rule" id="MF_00052"/>
    </source>
</evidence>
<feature type="compositionally biased region" description="Basic and acidic residues" evidence="17">
    <location>
        <begin position="257"/>
        <end position="266"/>
    </location>
</feature>
<dbReference type="EC" id="3.1.26.4" evidence="6 14"/>
<feature type="binding site" evidence="14 15">
    <location>
        <position position="133"/>
    </location>
    <ligand>
        <name>a divalent metal cation</name>
        <dbReference type="ChEBI" id="CHEBI:60240"/>
    </ligand>
</feature>
<dbReference type="GO" id="GO:0032299">
    <property type="term" value="C:ribonuclease H2 complex"/>
    <property type="evidence" value="ECO:0007669"/>
    <property type="project" value="TreeGrafter"/>
</dbReference>
<evidence type="ECO:0000256" key="3">
    <source>
        <dbReference type="ARBA" id="ARBA00004065"/>
    </source>
</evidence>
<evidence type="ECO:0000256" key="7">
    <source>
        <dbReference type="ARBA" id="ARBA00019179"/>
    </source>
</evidence>
<comment type="subcellular location">
    <subcellularLocation>
        <location evidence="4 14">Cytoplasm</location>
    </subcellularLocation>
</comment>
<keyword evidence="10 14" id="KW-0479">Metal-binding</keyword>
<dbReference type="CDD" id="cd07182">
    <property type="entry name" value="RNase_HII_bacteria_HII_like"/>
    <property type="match status" value="1"/>
</dbReference>
<dbReference type="RefSeq" id="WP_147926911.1">
    <property type="nucleotide sequence ID" value="NZ_VKAC01000007.1"/>
</dbReference>
<comment type="cofactor">
    <cofactor evidence="14 15">
        <name>Mn(2+)</name>
        <dbReference type="ChEBI" id="CHEBI:29035"/>
    </cofactor>
    <cofactor evidence="14 15">
        <name>Mg(2+)</name>
        <dbReference type="ChEBI" id="CHEBI:18420"/>
    </cofactor>
    <text evidence="14 15">Manganese or magnesium. Binds 1 divalent metal ion per monomer in the absence of substrate. May bind a second metal ion after substrate binding.</text>
</comment>
<keyword evidence="9 14" id="KW-0540">Nuclease</keyword>
<comment type="similarity">
    <text evidence="5 14 16">Belongs to the RNase HII family.</text>
</comment>
<evidence type="ECO:0000256" key="1">
    <source>
        <dbReference type="ARBA" id="ARBA00000077"/>
    </source>
</evidence>
<dbReference type="PANTHER" id="PTHR10954:SF18">
    <property type="entry name" value="RIBONUCLEASE HII"/>
    <property type="match status" value="1"/>
</dbReference>
<evidence type="ECO:0000256" key="4">
    <source>
        <dbReference type="ARBA" id="ARBA00004496"/>
    </source>
</evidence>
<dbReference type="Pfam" id="PF01351">
    <property type="entry name" value="RNase_HII"/>
    <property type="match status" value="1"/>
</dbReference>
<accession>A0A5C8ZG09</accession>
<reference evidence="19 20" key="1">
    <citation type="submission" date="2019-07" db="EMBL/GenBank/DDBJ databases">
        <title>Quadrisphaera sp. strain DD2A genome sequencing and assembly.</title>
        <authorList>
            <person name="Kim I."/>
        </authorList>
    </citation>
    <scope>NUCLEOTIDE SEQUENCE [LARGE SCALE GENOMIC DNA]</scope>
    <source>
        <strain evidence="19 20">DD2A</strain>
    </source>
</reference>
<comment type="function">
    <text evidence="3 14 16">Endonuclease that specifically degrades the RNA of RNA-DNA hybrids.</text>
</comment>
<comment type="catalytic activity">
    <reaction evidence="1 14 15 16">
        <text>Endonucleolytic cleavage to 5'-phosphomonoester.</text>
        <dbReference type="EC" id="3.1.26.4"/>
    </reaction>
</comment>
<name>A0A5C8ZG09_9ACTN</name>
<evidence type="ECO:0000313" key="20">
    <source>
        <dbReference type="Proteomes" id="UP000321234"/>
    </source>
</evidence>
<dbReference type="SUPFAM" id="SSF53098">
    <property type="entry name" value="Ribonuclease H-like"/>
    <property type="match status" value="1"/>
</dbReference>
<evidence type="ECO:0000256" key="17">
    <source>
        <dbReference type="SAM" id="MobiDB-lite"/>
    </source>
</evidence>
<comment type="cofactor">
    <cofactor evidence="2">
        <name>Mg(2+)</name>
        <dbReference type="ChEBI" id="CHEBI:18420"/>
    </cofactor>
</comment>
<evidence type="ECO:0000256" key="12">
    <source>
        <dbReference type="ARBA" id="ARBA00022801"/>
    </source>
</evidence>
<evidence type="ECO:0000256" key="10">
    <source>
        <dbReference type="ARBA" id="ARBA00022723"/>
    </source>
</evidence>
<protein>
    <recommendedName>
        <fullName evidence="7 14">Ribonuclease HII</fullName>
        <shortName evidence="14">RNase HII</shortName>
        <ecNumber evidence="6 14">3.1.26.4</ecNumber>
    </recommendedName>
</protein>
<dbReference type="GO" id="GO:0005737">
    <property type="term" value="C:cytoplasm"/>
    <property type="evidence" value="ECO:0007669"/>
    <property type="project" value="UniProtKB-SubCell"/>
</dbReference>
<dbReference type="EMBL" id="VKAC01000007">
    <property type="protein sequence ID" value="TXR55856.1"/>
    <property type="molecule type" value="Genomic_DNA"/>
</dbReference>
<dbReference type="InterPro" id="IPR036397">
    <property type="entry name" value="RNaseH_sf"/>
</dbReference>
<evidence type="ECO:0000256" key="16">
    <source>
        <dbReference type="RuleBase" id="RU003515"/>
    </source>
</evidence>
<dbReference type="GO" id="GO:0003723">
    <property type="term" value="F:RNA binding"/>
    <property type="evidence" value="ECO:0007669"/>
    <property type="project" value="UniProtKB-UniRule"/>
</dbReference>
<dbReference type="GO" id="GO:0030145">
    <property type="term" value="F:manganese ion binding"/>
    <property type="evidence" value="ECO:0007669"/>
    <property type="project" value="UniProtKB-UniRule"/>
</dbReference>
<dbReference type="InterPro" id="IPR024567">
    <property type="entry name" value="RNase_HII/HIII_dom"/>
</dbReference>
<comment type="caution">
    <text evidence="19">The sequence shown here is derived from an EMBL/GenBank/DDBJ whole genome shotgun (WGS) entry which is preliminary data.</text>
</comment>
<gene>
    <name evidence="14" type="primary">rnhB</name>
    <name evidence="19" type="ORF">FMM08_13695</name>
</gene>
<evidence type="ECO:0000256" key="8">
    <source>
        <dbReference type="ARBA" id="ARBA00022490"/>
    </source>
</evidence>
<dbReference type="PROSITE" id="PS51975">
    <property type="entry name" value="RNASE_H_2"/>
    <property type="match status" value="1"/>
</dbReference>
<dbReference type="NCBIfam" id="NF000595">
    <property type="entry name" value="PRK00015.1-3"/>
    <property type="match status" value="1"/>
</dbReference>
<feature type="region of interest" description="Disordered" evidence="17">
    <location>
        <begin position="1"/>
        <end position="20"/>
    </location>
</feature>